<proteinExistence type="inferred from homology"/>
<feature type="region of interest" description="Disordered" evidence="4">
    <location>
        <begin position="1"/>
        <end position="21"/>
    </location>
</feature>
<dbReference type="PROSITE" id="PS51819">
    <property type="entry name" value="VOC"/>
    <property type="match status" value="1"/>
</dbReference>
<evidence type="ECO:0000256" key="3">
    <source>
        <dbReference type="ARBA" id="ARBA00023251"/>
    </source>
</evidence>
<dbReference type="STRING" id="1120955.SAMN03080610_03623"/>
<dbReference type="InterPro" id="IPR045517">
    <property type="entry name" value="Glyoxalase_8"/>
</dbReference>
<protein>
    <recommendedName>
        <fullName evidence="2">Bleomycin resistance protein</fullName>
    </recommendedName>
</protein>
<feature type="compositionally biased region" description="Polar residues" evidence="4">
    <location>
        <begin position="1"/>
        <end position="12"/>
    </location>
</feature>
<dbReference type="Pfam" id="PF19581">
    <property type="entry name" value="Glyoxalase_7"/>
    <property type="match status" value="1"/>
</dbReference>
<keyword evidence="3" id="KW-0046">Antibiotic resistance</keyword>
<evidence type="ECO:0000259" key="5">
    <source>
        <dbReference type="PROSITE" id="PS51819"/>
    </source>
</evidence>
<dbReference type="CDD" id="cd08349">
    <property type="entry name" value="BLMA_like"/>
    <property type="match status" value="1"/>
</dbReference>
<evidence type="ECO:0000313" key="6">
    <source>
        <dbReference type="EMBL" id="SCZ46316.1"/>
    </source>
</evidence>
<reference evidence="6 7" key="1">
    <citation type="submission" date="2016-10" db="EMBL/GenBank/DDBJ databases">
        <authorList>
            <person name="de Groot N.N."/>
        </authorList>
    </citation>
    <scope>NUCLEOTIDE SEQUENCE [LARGE SCALE GENOMIC DNA]</scope>
    <source>
        <strain evidence="6 7">DSM 2698</strain>
    </source>
</reference>
<organism evidence="6 7">
    <name type="scientific">Afifella marina DSM 2698</name>
    <dbReference type="NCBI Taxonomy" id="1120955"/>
    <lineage>
        <taxon>Bacteria</taxon>
        <taxon>Pseudomonadati</taxon>
        <taxon>Pseudomonadota</taxon>
        <taxon>Alphaproteobacteria</taxon>
        <taxon>Hyphomicrobiales</taxon>
        <taxon>Afifellaceae</taxon>
        <taxon>Afifella</taxon>
    </lineage>
</organism>
<comment type="similarity">
    <text evidence="1">Belongs to the bleomycin resistance protein family.</text>
</comment>
<accession>A0A1G5P9T3</accession>
<gene>
    <name evidence="6" type="ORF">SAMN03080610_03623</name>
</gene>
<dbReference type="EMBL" id="FMVW01000013">
    <property type="protein sequence ID" value="SCZ46316.1"/>
    <property type="molecule type" value="Genomic_DNA"/>
</dbReference>
<feature type="domain" description="VOC" evidence="5">
    <location>
        <begin position="95"/>
        <end position="211"/>
    </location>
</feature>
<dbReference type="AlphaFoldDB" id="A0A1G5P9T3"/>
<dbReference type="InterPro" id="IPR000335">
    <property type="entry name" value="Bleomycin-R"/>
</dbReference>
<dbReference type="GO" id="GO:0046677">
    <property type="term" value="P:response to antibiotic"/>
    <property type="evidence" value="ECO:0007669"/>
    <property type="project" value="UniProtKB-KW"/>
</dbReference>
<evidence type="ECO:0000256" key="2">
    <source>
        <dbReference type="ARBA" id="ARBA00021572"/>
    </source>
</evidence>
<dbReference type="Gene3D" id="3.10.180.10">
    <property type="entry name" value="2,3-Dihydroxybiphenyl 1,2-Dioxygenase, domain 1"/>
    <property type="match status" value="1"/>
</dbReference>
<dbReference type="Proteomes" id="UP000199347">
    <property type="component" value="Unassembled WGS sequence"/>
</dbReference>
<name>A0A1G5P9T3_AFIMA</name>
<dbReference type="SUPFAM" id="SSF54593">
    <property type="entry name" value="Glyoxalase/Bleomycin resistance protein/Dihydroxybiphenyl dioxygenase"/>
    <property type="match status" value="1"/>
</dbReference>
<dbReference type="Pfam" id="PF20066">
    <property type="entry name" value="Glyoxalase_8"/>
    <property type="match status" value="1"/>
</dbReference>
<keyword evidence="7" id="KW-1185">Reference proteome</keyword>
<sequence>MPPTQSFLTVQPSGEGVGNAGADEDFAVTKETDMRDYRDAKAMAKAMREALAERGATITHTEALEIIARQFGLPNWNVLSAKIDDDEAVRSEGISLEQAVPIVRIFDVEKANEFYLGFLGFTVDWEHRYGDNFPLYMQISRSGLRLHLSEHAGDATPGGNMCVYMTGIRNLHKELQTQDYRYMKPGLQDEGDRIELQVIDPFNNRIRFMELKHR</sequence>
<evidence type="ECO:0000313" key="7">
    <source>
        <dbReference type="Proteomes" id="UP000199347"/>
    </source>
</evidence>
<dbReference type="InterPro" id="IPR037523">
    <property type="entry name" value="VOC_core"/>
</dbReference>
<dbReference type="InterPro" id="IPR029068">
    <property type="entry name" value="Glyas_Bleomycin-R_OHBP_Dase"/>
</dbReference>
<evidence type="ECO:0000256" key="4">
    <source>
        <dbReference type="SAM" id="MobiDB-lite"/>
    </source>
</evidence>
<evidence type="ECO:0000256" key="1">
    <source>
        <dbReference type="ARBA" id="ARBA00011051"/>
    </source>
</evidence>